<dbReference type="AlphaFoldDB" id="A0A0D0U7T1"/>
<protein>
    <recommendedName>
        <fullName evidence="4">Vacuolar import and degradation protein</fullName>
    </recommendedName>
</protein>
<feature type="compositionally biased region" description="Basic and acidic residues" evidence="2">
    <location>
        <begin position="78"/>
        <end position="129"/>
    </location>
</feature>
<gene>
    <name evidence="3" type="ORF">I312_06487</name>
</gene>
<dbReference type="Pfam" id="PF09783">
    <property type="entry name" value="Vac_ImportDeg"/>
    <property type="match status" value="1"/>
</dbReference>
<accession>A0A0D0U7T1</accession>
<proteinExistence type="inferred from homology"/>
<name>A0A0D0U7T1_CRYGA</name>
<dbReference type="PANTHER" id="PTHR14534">
    <property type="entry name" value="VACUOLAR IMPORT AND DEGRADATION PROTEIN 24"/>
    <property type="match status" value="1"/>
</dbReference>
<comment type="similarity">
    <text evidence="1">Belongs to the GID4/VID24 family.</text>
</comment>
<dbReference type="GO" id="GO:0045721">
    <property type="term" value="P:negative regulation of gluconeogenesis"/>
    <property type="evidence" value="ECO:0007669"/>
    <property type="project" value="TreeGrafter"/>
</dbReference>
<feature type="region of interest" description="Disordered" evidence="2">
    <location>
        <begin position="64"/>
        <end position="183"/>
    </location>
</feature>
<dbReference type="GO" id="GO:0034657">
    <property type="term" value="C:GID complex"/>
    <property type="evidence" value="ECO:0007669"/>
    <property type="project" value="TreeGrafter"/>
</dbReference>
<feature type="region of interest" description="Disordered" evidence="2">
    <location>
        <begin position="430"/>
        <end position="456"/>
    </location>
</feature>
<dbReference type="HOGENOM" id="CLU_028759_1_1_1"/>
<dbReference type="GO" id="GO:0043161">
    <property type="term" value="P:proteasome-mediated ubiquitin-dependent protein catabolic process"/>
    <property type="evidence" value="ECO:0007669"/>
    <property type="project" value="TreeGrafter"/>
</dbReference>
<evidence type="ECO:0000256" key="1">
    <source>
        <dbReference type="ARBA" id="ARBA00061469"/>
    </source>
</evidence>
<dbReference type="InterPro" id="IPR018618">
    <property type="entry name" value="GID4/10-like"/>
</dbReference>
<dbReference type="OrthoDB" id="62at2759"/>
<feature type="compositionally biased region" description="Basic and acidic residues" evidence="2">
    <location>
        <begin position="169"/>
        <end position="178"/>
    </location>
</feature>
<dbReference type="EMBL" id="KN848004">
    <property type="protein sequence ID" value="KIR44288.1"/>
    <property type="molecule type" value="Genomic_DNA"/>
</dbReference>
<dbReference type="GO" id="GO:0006623">
    <property type="term" value="P:protein targeting to vacuole"/>
    <property type="evidence" value="ECO:0007669"/>
    <property type="project" value="TreeGrafter"/>
</dbReference>
<feature type="compositionally biased region" description="Basic and acidic residues" evidence="2">
    <location>
        <begin position="435"/>
        <end position="456"/>
    </location>
</feature>
<sequence length="494" mass="54203">MPTESTSSELPLPTPHTPGGVVKCSICGIGNLSQPVSVPVSDYFGGSAIEFGERVCGRCAVARGHGESDIQSQSHNENQSRDRERGCEKESEMRERGRGGMKQESERTVDDVHEENETAERKDIVHDLKIPTLSQSLPSQLARPWTTSNPASSSSSDARRLTPPPKSEATNRRKEKIDQPPNPLLDITRMRVRSVGRGPLYPGSVFKGTQTSGRSAYDVEVKFLDVDFADSTLSGYLSISHLTDSHPHLTTFFTGEIIGLKYGFITGQRYAATEHDDLRHWGRFEQFRRPSTRADLVGEELFLRDPLPDRSRGETKGKDRDFVFLRIKEQFLVPDHKVKDISGASFAGFYYIMVDMAPTITVPVSQPTTPLSPGFKLPFVAGSPATSRRTSGTGMPALGLGMGMGLGASIGAGMGAGMGVGGAVGMGGEQVSGIDRARPARPPRRESSGRMKEREVRGEATIRGYYFHSLNQEPFQELFLTHVPQKSKRAFEFR</sequence>
<evidence type="ECO:0008006" key="4">
    <source>
        <dbReference type="Google" id="ProtNLM"/>
    </source>
</evidence>
<evidence type="ECO:0000256" key="2">
    <source>
        <dbReference type="SAM" id="MobiDB-lite"/>
    </source>
</evidence>
<dbReference type="GO" id="GO:0005773">
    <property type="term" value="C:vacuole"/>
    <property type="evidence" value="ECO:0007669"/>
    <property type="project" value="GOC"/>
</dbReference>
<dbReference type="GO" id="GO:0007039">
    <property type="term" value="P:protein catabolic process in the vacuole"/>
    <property type="evidence" value="ECO:0007669"/>
    <property type="project" value="TreeGrafter"/>
</dbReference>
<feature type="compositionally biased region" description="Polar residues" evidence="2">
    <location>
        <begin position="132"/>
        <end position="151"/>
    </location>
</feature>
<reference evidence="3" key="1">
    <citation type="submission" date="2015-01" db="EMBL/GenBank/DDBJ databases">
        <title>The Genome Sequence of Cryptococcus gattii CA1280.</title>
        <authorList>
            <consortium name="The Broad Institute Genomics Platform"/>
            <person name="Cuomo C."/>
            <person name="Litvintseva A."/>
            <person name="Chen Y."/>
            <person name="Heitman J."/>
            <person name="Sun S."/>
            <person name="Springer D."/>
            <person name="Dromer F."/>
            <person name="Young S."/>
            <person name="Zeng Q."/>
            <person name="Gargeya S."/>
            <person name="Abouelleil A."/>
            <person name="Alvarado L."/>
            <person name="Chapman S.B."/>
            <person name="Gainer-Dewar J."/>
            <person name="Goldberg J."/>
            <person name="Griggs A."/>
            <person name="Gujja S."/>
            <person name="Hansen M."/>
            <person name="Howarth C."/>
            <person name="Imamovic A."/>
            <person name="Larimer J."/>
            <person name="Murphy C."/>
            <person name="Naylor J."/>
            <person name="Pearson M."/>
            <person name="Priest M."/>
            <person name="Roberts A."/>
            <person name="Saif S."/>
            <person name="Shea T."/>
            <person name="Sykes S."/>
            <person name="Wortman J."/>
            <person name="Nusbaum C."/>
            <person name="Birren B."/>
        </authorList>
    </citation>
    <scope>NUCLEOTIDE SEQUENCE [LARGE SCALE GENOMIC DNA]</scope>
    <source>
        <strain evidence="3">CA1280</strain>
    </source>
</reference>
<organism evidence="3">
    <name type="scientific">Cryptococcus bacillisporus CA1280</name>
    <dbReference type="NCBI Taxonomy" id="1296109"/>
    <lineage>
        <taxon>Eukaryota</taxon>
        <taxon>Fungi</taxon>
        <taxon>Dikarya</taxon>
        <taxon>Basidiomycota</taxon>
        <taxon>Agaricomycotina</taxon>
        <taxon>Tremellomycetes</taxon>
        <taxon>Tremellales</taxon>
        <taxon>Cryptococcaceae</taxon>
        <taxon>Cryptococcus</taxon>
        <taxon>Cryptococcus gattii species complex</taxon>
    </lineage>
</organism>
<evidence type="ECO:0000313" key="3">
    <source>
        <dbReference type="EMBL" id="KIR44288.1"/>
    </source>
</evidence>
<dbReference type="PANTHER" id="PTHR14534:SF3">
    <property type="entry name" value="GID COMPLEX SUBUNIT 4 HOMOLOG"/>
    <property type="match status" value="1"/>
</dbReference>